<accession>A0A1Y2DQM3</accession>
<organism evidence="6 7">
    <name type="scientific">Pseudomassariella vexata</name>
    <dbReference type="NCBI Taxonomy" id="1141098"/>
    <lineage>
        <taxon>Eukaryota</taxon>
        <taxon>Fungi</taxon>
        <taxon>Dikarya</taxon>
        <taxon>Ascomycota</taxon>
        <taxon>Pezizomycotina</taxon>
        <taxon>Sordariomycetes</taxon>
        <taxon>Xylariomycetidae</taxon>
        <taxon>Amphisphaeriales</taxon>
        <taxon>Pseudomassariaceae</taxon>
        <taxon>Pseudomassariella</taxon>
    </lineage>
</organism>
<keyword evidence="7" id="KW-1185">Reference proteome</keyword>
<dbReference type="Proteomes" id="UP000193689">
    <property type="component" value="Unassembled WGS sequence"/>
</dbReference>
<dbReference type="Gene3D" id="3.20.20.140">
    <property type="entry name" value="Metal-dependent hydrolases"/>
    <property type="match status" value="1"/>
</dbReference>
<evidence type="ECO:0000256" key="2">
    <source>
        <dbReference type="ARBA" id="ARBA00022723"/>
    </source>
</evidence>
<evidence type="ECO:0000256" key="1">
    <source>
        <dbReference type="ARBA" id="ARBA00001947"/>
    </source>
</evidence>
<dbReference type="GO" id="GO:0006154">
    <property type="term" value="P:adenosine catabolic process"/>
    <property type="evidence" value="ECO:0007669"/>
    <property type="project" value="TreeGrafter"/>
</dbReference>
<dbReference type="PANTHER" id="PTHR11409">
    <property type="entry name" value="ADENOSINE DEAMINASE"/>
    <property type="match status" value="1"/>
</dbReference>
<protein>
    <recommendedName>
        <fullName evidence="5">Adenosine deaminase domain-containing protein</fullName>
    </recommendedName>
</protein>
<evidence type="ECO:0000256" key="3">
    <source>
        <dbReference type="ARBA" id="ARBA00022801"/>
    </source>
</evidence>
<dbReference type="RefSeq" id="XP_040713594.1">
    <property type="nucleotide sequence ID" value="XM_040858573.1"/>
</dbReference>
<keyword evidence="3" id="KW-0378">Hydrolase</keyword>
<dbReference type="GeneID" id="63774785"/>
<evidence type="ECO:0000256" key="4">
    <source>
        <dbReference type="SAM" id="MobiDB-lite"/>
    </source>
</evidence>
<gene>
    <name evidence="6" type="ORF">BCR38DRAFT_411384</name>
</gene>
<dbReference type="EMBL" id="MCFJ01000010">
    <property type="protein sequence ID" value="ORY61517.1"/>
    <property type="molecule type" value="Genomic_DNA"/>
</dbReference>
<dbReference type="GO" id="GO:0046872">
    <property type="term" value="F:metal ion binding"/>
    <property type="evidence" value="ECO:0007669"/>
    <property type="project" value="UniProtKB-KW"/>
</dbReference>
<dbReference type="Pfam" id="PF00962">
    <property type="entry name" value="A_deaminase"/>
    <property type="match status" value="1"/>
</dbReference>
<feature type="compositionally biased region" description="Basic and acidic residues" evidence="4">
    <location>
        <begin position="1"/>
        <end position="21"/>
    </location>
</feature>
<dbReference type="InParanoid" id="A0A1Y2DQM3"/>
<dbReference type="GO" id="GO:0004000">
    <property type="term" value="F:adenosine deaminase activity"/>
    <property type="evidence" value="ECO:0007669"/>
    <property type="project" value="TreeGrafter"/>
</dbReference>
<dbReference type="InterPro" id="IPR001365">
    <property type="entry name" value="A_deaminase_dom"/>
</dbReference>
<dbReference type="SUPFAM" id="SSF51556">
    <property type="entry name" value="Metallo-dependent hydrolases"/>
    <property type="match status" value="1"/>
</dbReference>
<evidence type="ECO:0000259" key="5">
    <source>
        <dbReference type="Pfam" id="PF00962"/>
    </source>
</evidence>
<dbReference type="STRING" id="1141098.A0A1Y2DQM3"/>
<keyword evidence="2" id="KW-0479">Metal-binding</keyword>
<dbReference type="PANTHER" id="PTHR11409:SF37">
    <property type="entry name" value="ADENOSINE DEAMINASE DOMAIN-CONTAINING PROTEIN"/>
    <property type="match status" value="1"/>
</dbReference>
<feature type="domain" description="Adenosine deaminase" evidence="5">
    <location>
        <begin position="247"/>
        <end position="542"/>
    </location>
</feature>
<dbReference type="GO" id="GO:0046103">
    <property type="term" value="P:inosine biosynthetic process"/>
    <property type="evidence" value="ECO:0007669"/>
    <property type="project" value="TreeGrafter"/>
</dbReference>
<comment type="caution">
    <text evidence="6">The sequence shown here is derived from an EMBL/GenBank/DDBJ whole genome shotgun (WGS) entry which is preliminary data.</text>
</comment>
<proteinExistence type="predicted"/>
<dbReference type="InterPro" id="IPR032466">
    <property type="entry name" value="Metal_Hydrolase"/>
</dbReference>
<dbReference type="AlphaFoldDB" id="A0A1Y2DQM3"/>
<sequence>MTSKDNERQRLMQQEKDDAFDSKLACNPRPGEQEANEILQKLKTIDGCYFYDTASRKKGYGGQEHSLVPGDGFLSTVDVIEQTHLFEVAQKMPKGAHLHIHFNACLVPDVLLTIAESMENMFIRSNRPLKTQEDFWLCEIQFMIKFPEKRPTQLVGGEEHWQQRRENAKGFQNLLEEEDQGSLFEPSNWTVTEGKEKHEKWMKWMNYGEFRIAWNSYGGKSGNNSYKSWLKDKLVFNVEEAHGPYQTQLGAWEKFNGRTRMMKGLFNYRKAFSAYTRLCLESFVNDHIQYAEIRPNFMETNQIFEDDGATKIDNEGTIDIIIDKFKEFQSEAENQKRFLGLKLIYCTPRSFKEEQIETALAECLKFKKQYREYIAGFDLVGEESKGKPLKDFRRVFQEFQVQCKAEKLDIPFLFHCGETLDDADKNLVEALTLGAKRIGHGYALISHPGLIEAYKAQGICLELCPISNEVLGLTQRIGAHSMYPLLANNVHCCLNSDNGTLFRSTLSHDFYQAIVGRKDMTIFGWRQLIEWSIDHSVMQDEREGKRLRTMWESEWARFVAWINKEFAWVHEESARIDKAAKDEKLRESLREFAQKRAEKRRGEITKKQKAEGRMLGERLQLELQRYEEKQRQRAAK</sequence>
<reference evidence="6 7" key="1">
    <citation type="submission" date="2016-07" db="EMBL/GenBank/DDBJ databases">
        <title>Pervasive Adenine N6-methylation of Active Genes in Fungi.</title>
        <authorList>
            <consortium name="DOE Joint Genome Institute"/>
            <person name="Mondo S.J."/>
            <person name="Dannebaum R.O."/>
            <person name="Kuo R.C."/>
            <person name="Labutti K."/>
            <person name="Haridas S."/>
            <person name="Kuo A."/>
            <person name="Salamov A."/>
            <person name="Ahrendt S.R."/>
            <person name="Lipzen A."/>
            <person name="Sullivan W."/>
            <person name="Andreopoulos W.B."/>
            <person name="Clum A."/>
            <person name="Lindquist E."/>
            <person name="Daum C."/>
            <person name="Ramamoorthy G.K."/>
            <person name="Gryganskyi A."/>
            <person name="Culley D."/>
            <person name="Magnuson J.K."/>
            <person name="James T.Y."/>
            <person name="O'Malley M.A."/>
            <person name="Stajich J.E."/>
            <person name="Spatafora J.W."/>
            <person name="Visel A."/>
            <person name="Grigoriev I.V."/>
        </authorList>
    </citation>
    <scope>NUCLEOTIDE SEQUENCE [LARGE SCALE GENOMIC DNA]</scope>
    <source>
        <strain evidence="6 7">CBS 129021</strain>
    </source>
</reference>
<dbReference type="OrthoDB" id="7202371at2759"/>
<name>A0A1Y2DQM3_9PEZI</name>
<comment type="cofactor">
    <cofactor evidence="1">
        <name>Zn(2+)</name>
        <dbReference type="ChEBI" id="CHEBI:29105"/>
    </cofactor>
</comment>
<evidence type="ECO:0000313" key="6">
    <source>
        <dbReference type="EMBL" id="ORY61517.1"/>
    </source>
</evidence>
<evidence type="ECO:0000313" key="7">
    <source>
        <dbReference type="Proteomes" id="UP000193689"/>
    </source>
</evidence>
<dbReference type="InterPro" id="IPR006330">
    <property type="entry name" value="Ado/ade_deaminase"/>
</dbReference>
<feature type="region of interest" description="Disordered" evidence="4">
    <location>
        <begin position="1"/>
        <end position="24"/>
    </location>
</feature>